<organism evidence="2 3">
    <name type="scientific">Zasmidium cellare</name>
    <name type="common">Wine cellar mold</name>
    <name type="synonym">Racodium cellare</name>
    <dbReference type="NCBI Taxonomy" id="395010"/>
    <lineage>
        <taxon>Eukaryota</taxon>
        <taxon>Fungi</taxon>
        <taxon>Dikarya</taxon>
        <taxon>Ascomycota</taxon>
        <taxon>Pezizomycotina</taxon>
        <taxon>Dothideomycetes</taxon>
        <taxon>Dothideomycetidae</taxon>
        <taxon>Mycosphaerellales</taxon>
        <taxon>Mycosphaerellaceae</taxon>
        <taxon>Zasmidium</taxon>
    </lineage>
</organism>
<evidence type="ECO:0000256" key="1">
    <source>
        <dbReference type="SAM" id="MobiDB-lite"/>
    </source>
</evidence>
<name>A0ABR0EZ02_ZASCE</name>
<feature type="region of interest" description="Disordered" evidence="1">
    <location>
        <begin position="57"/>
        <end position="94"/>
    </location>
</feature>
<dbReference type="Proteomes" id="UP001305779">
    <property type="component" value="Unassembled WGS sequence"/>
</dbReference>
<sequence length="268" mass="29916">MTYALVDGEDPLNHFGVMGWCDRNIDGFALLPPAEKHSLASQLQVKVALLQRDTLDSEELENDSEGGVTLDSTPEVADLTSNKAEQEPLGKKKKPKLPVVNHVTESINDIASRIVQADLDLQHPNHSLIIWAWCVFNVSGFVESHPNIRKEILQAVNEHLVNGDVILEDSAVALSSSEPESLEARAKRKTKEKKEKRYNQVNEPAARIADRFPHRQVDFSHVNRITAWCVLHVDGFVESGVIPRRQISTKVQEVLEKRYGAYEGGDGD</sequence>
<accession>A0ABR0EZ02</accession>
<gene>
    <name evidence="2" type="ORF">PRZ48_000126</name>
</gene>
<keyword evidence="3" id="KW-1185">Reference proteome</keyword>
<protein>
    <submittedName>
        <fullName evidence="2">Uncharacterized protein</fullName>
    </submittedName>
</protein>
<evidence type="ECO:0000313" key="3">
    <source>
        <dbReference type="Proteomes" id="UP001305779"/>
    </source>
</evidence>
<evidence type="ECO:0000313" key="2">
    <source>
        <dbReference type="EMBL" id="KAK4506396.1"/>
    </source>
</evidence>
<reference evidence="2 3" key="1">
    <citation type="journal article" date="2023" name="G3 (Bethesda)">
        <title>A chromosome-level genome assembly of Zasmidium syzygii isolated from banana leaves.</title>
        <authorList>
            <person name="van Westerhoven A.C."/>
            <person name="Mehrabi R."/>
            <person name="Talebi R."/>
            <person name="Steentjes M.B.F."/>
            <person name="Corcolon B."/>
            <person name="Chong P.A."/>
            <person name="Kema G.H.J."/>
            <person name="Seidl M.F."/>
        </authorList>
    </citation>
    <scope>NUCLEOTIDE SEQUENCE [LARGE SCALE GENOMIC DNA]</scope>
    <source>
        <strain evidence="2 3">P124</strain>
    </source>
</reference>
<dbReference type="EMBL" id="JAXOVC010000001">
    <property type="protein sequence ID" value="KAK4506396.1"/>
    <property type="molecule type" value="Genomic_DNA"/>
</dbReference>
<comment type="caution">
    <text evidence="2">The sequence shown here is derived from an EMBL/GenBank/DDBJ whole genome shotgun (WGS) entry which is preliminary data.</text>
</comment>
<proteinExistence type="predicted"/>